<dbReference type="GO" id="GO:0003887">
    <property type="term" value="F:DNA-directed DNA polymerase activity"/>
    <property type="evidence" value="ECO:0007669"/>
    <property type="project" value="UniProtKB-KW"/>
</dbReference>
<dbReference type="AlphaFoldDB" id="A0A9R0A346"/>
<dbReference type="InterPro" id="IPR040940">
    <property type="entry name" value="DNA_pol_P_Exo"/>
</dbReference>
<evidence type="ECO:0000256" key="10">
    <source>
        <dbReference type="ARBA" id="ARBA00049244"/>
    </source>
</evidence>
<feature type="compositionally biased region" description="Basic residues" evidence="11">
    <location>
        <begin position="420"/>
        <end position="445"/>
    </location>
</feature>
<proteinExistence type="inferred from homology"/>
<gene>
    <name evidence="13" type="primary">LOC109094153</name>
</gene>
<evidence type="ECO:0000256" key="5">
    <source>
        <dbReference type="ARBA" id="ARBA00022705"/>
    </source>
</evidence>
<feature type="compositionally biased region" description="Basic and acidic residues" evidence="11">
    <location>
        <begin position="320"/>
        <end position="330"/>
    </location>
</feature>
<reference evidence="13" key="1">
    <citation type="submission" date="2025-08" db="UniProtKB">
        <authorList>
            <consortium name="RefSeq"/>
        </authorList>
    </citation>
    <scope>IDENTIFICATION</scope>
    <source>
        <tissue evidence="13">Muscle</tissue>
    </source>
</reference>
<dbReference type="InterPro" id="IPR002298">
    <property type="entry name" value="DNA_polymerase_A"/>
</dbReference>
<dbReference type="GO" id="GO:0003677">
    <property type="term" value="F:DNA binding"/>
    <property type="evidence" value="ECO:0007669"/>
    <property type="project" value="UniProtKB-KW"/>
</dbReference>
<dbReference type="PANTHER" id="PTHR10133:SF27">
    <property type="entry name" value="DNA POLYMERASE NU"/>
    <property type="match status" value="1"/>
</dbReference>
<evidence type="ECO:0000256" key="6">
    <source>
        <dbReference type="ARBA" id="ARBA00022763"/>
    </source>
</evidence>
<dbReference type="EC" id="2.7.7.7" evidence="2"/>
<organism evidence="13">
    <name type="scientific">Cyprinus carpio</name>
    <name type="common">Common carp</name>
    <dbReference type="NCBI Taxonomy" id="7962"/>
    <lineage>
        <taxon>Eukaryota</taxon>
        <taxon>Metazoa</taxon>
        <taxon>Chordata</taxon>
        <taxon>Craniata</taxon>
        <taxon>Vertebrata</taxon>
        <taxon>Euteleostomi</taxon>
        <taxon>Actinopterygii</taxon>
        <taxon>Neopterygii</taxon>
        <taxon>Teleostei</taxon>
        <taxon>Ostariophysi</taxon>
        <taxon>Cypriniformes</taxon>
        <taxon>Cyprinidae</taxon>
        <taxon>Cyprininae</taxon>
        <taxon>Cyprinus</taxon>
    </lineage>
</organism>
<evidence type="ECO:0000256" key="9">
    <source>
        <dbReference type="ARBA" id="ARBA00023204"/>
    </source>
</evidence>
<feature type="compositionally biased region" description="Polar residues" evidence="11">
    <location>
        <begin position="491"/>
        <end position="502"/>
    </location>
</feature>
<dbReference type="SMR" id="A0A9R0A346"/>
<keyword evidence="7" id="KW-0239">DNA-directed DNA polymerase</keyword>
<dbReference type="GeneID" id="109094153"/>
<dbReference type="GO" id="GO:0006302">
    <property type="term" value="P:double-strand break repair"/>
    <property type="evidence" value="ECO:0007669"/>
    <property type="project" value="TreeGrafter"/>
</dbReference>
<evidence type="ECO:0000256" key="1">
    <source>
        <dbReference type="ARBA" id="ARBA00007705"/>
    </source>
</evidence>
<keyword evidence="8" id="KW-0238">DNA-binding</keyword>
<dbReference type="GO" id="GO:0006261">
    <property type="term" value="P:DNA-templated DNA replication"/>
    <property type="evidence" value="ECO:0007669"/>
    <property type="project" value="InterPro"/>
</dbReference>
<feature type="compositionally biased region" description="Polar residues" evidence="11">
    <location>
        <begin position="331"/>
        <end position="340"/>
    </location>
</feature>
<keyword evidence="4" id="KW-0548">Nucleotidyltransferase</keyword>
<evidence type="ECO:0000256" key="7">
    <source>
        <dbReference type="ARBA" id="ARBA00022932"/>
    </source>
</evidence>
<keyword evidence="9" id="KW-0234">DNA repair</keyword>
<evidence type="ECO:0000256" key="2">
    <source>
        <dbReference type="ARBA" id="ARBA00012417"/>
    </source>
</evidence>
<evidence type="ECO:0000256" key="8">
    <source>
        <dbReference type="ARBA" id="ARBA00023125"/>
    </source>
</evidence>
<feature type="region of interest" description="Disordered" evidence="11">
    <location>
        <begin position="309"/>
        <end position="502"/>
    </location>
</feature>
<evidence type="ECO:0000256" key="4">
    <source>
        <dbReference type="ARBA" id="ARBA00022695"/>
    </source>
</evidence>
<evidence type="ECO:0000313" key="13">
    <source>
        <dbReference type="RefSeq" id="XP_042583283.1"/>
    </source>
</evidence>
<dbReference type="Pfam" id="PF00476">
    <property type="entry name" value="DNA_pol_A"/>
    <property type="match status" value="2"/>
</dbReference>
<evidence type="ECO:0000256" key="3">
    <source>
        <dbReference type="ARBA" id="ARBA00022679"/>
    </source>
</evidence>
<accession>A0A9R0A346</accession>
<dbReference type="CDD" id="cd08638">
    <property type="entry name" value="DNA_pol_A_theta"/>
    <property type="match status" value="1"/>
</dbReference>
<dbReference type="Proteomes" id="UP001155660">
    <property type="component" value="Chromosome B7"/>
</dbReference>
<feature type="compositionally biased region" description="Polar residues" evidence="11">
    <location>
        <begin position="358"/>
        <end position="373"/>
    </location>
</feature>
<keyword evidence="3" id="KW-0808">Transferase</keyword>
<protein>
    <recommendedName>
        <fullName evidence="2">DNA-directed DNA polymerase</fullName>
        <ecNumber evidence="2">2.7.7.7</ecNumber>
    </recommendedName>
</protein>
<dbReference type="SMART" id="SM00482">
    <property type="entry name" value="POLAc"/>
    <property type="match status" value="1"/>
</dbReference>
<comment type="similarity">
    <text evidence="1">Belongs to the DNA polymerase type-A family.</text>
</comment>
<name>A0A9R0A346_CYPCA</name>
<keyword evidence="5" id="KW-0235">DNA replication</keyword>
<feature type="domain" description="DNA-directed DNA polymerase family A palm" evidence="12">
    <location>
        <begin position="904"/>
        <end position="1070"/>
    </location>
</feature>
<keyword evidence="6" id="KW-0227">DNA damage</keyword>
<dbReference type="InterPro" id="IPR001098">
    <property type="entry name" value="DNA-dir_DNA_pol_A_palm_dom"/>
</dbReference>
<dbReference type="FunFam" id="1.20.1060.10:FF:000001">
    <property type="entry name" value="DNA polymerase I"/>
    <property type="match status" value="1"/>
</dbReference>
<sequence length="1126" mass="126936">MENYLFSSLNTAPLSAAAQSVIAALRVQYVHRTDRSRASLSGRGFELSQQQGRDDRNQDLFAEKNRTLDSNDLVEDSNHFKLKEVTSNEKFALYYAGDMIKPNVQPYISVAQREDSSRMFHLNSIGSPQARPGIMTEAEIHRLTFRKRSWIQPASPSEKDPVGCDQHEAPPVKKYSFGQLTFPTNNCHPASGEEEKRTDIVDKQQRTGQIEFWSCRSGLTAKDSSESVFEDISKEARADQAVFIQVQHSTHMSDVKKPTSKSEDLESRHYWQNSRNSELSLPLESCVHAEICGSVSVLECVQDTPVSSGEILDSVEEKEDSGSERREITKSRTNSPQPDENTFLMPVGERDGKVESTVPPSTDGVQHSIQPHSQAGEMKSFPNHKWEPPGPSQEAPKIISSQELRKKTPRALRFPSQLFHKAKVKGSIKPKLPHPNVKRQRHPLRPQKVLKSQGCNKPNHSKSPKLSDSSLSGFKRSNEMPSETDRKEDGTTATTKGAFSLTSDPRVCDTGRLSQEERECLLEEAGKVKAFVVTMVYQDGTIQLDPEQKLCPSVCGLLVLLKRELDSEGPQDRPPERVLYLRLEQAPAWAQQDYTQKQDIFTREMLMQMMCDTKPFVCFKAKDLLRTALKHFSKDLSWKQVLECHVMDPQIAAWLLDPADSASCFQTLLYKHYSHSVTSTSLQPVLGQAKVNQVISNLSLLYNLMVELHNKLQTQGLWQLYSGIEQKMIPILAVMESYKMHVDKEAMKNTSELLGSKLKQLEQEAHQAAGQKFLVSSSAQLRLILFEKLRLHELCENKKLPKTIKKQQSTSETTLLQLQKLHPLPKIILEYRQIHKNKTAFVDGILSCMSKTFISSTWNQTSTVSGRLSAKHPNFQALPKHPLQISKEQYIQGKISDIVTVHPRAMFIPRDGWTFLSADFCQVELRLLAHLSADPQLLRIFQNTEADAFTMLAAQWKGVSEDRVSLEDREHAKRIVYSVVYGAGRERLSGILGVSAEEASRFQDTFLQTYREVPAFIQHTIQHCHKYGSAADLAKMAMIKICSQVASASYTARLVAQIHDELLFEVEFSQLEQFAVLVKKTMESLQHIENLGVDLSVPLKVSLSTGTSWGSLCDMNLPCTTTATFL</sequence>
<dbReference type="Pfam" id="PF18049">
    <property type="entry name" value="DNA_pol_P_Exo"/>
    <property type="match status" value="1"/>
</dbReference>
<dbReference type="PANTHER" id="PTHR10133">
    <property type="entry name" value="DNA POLYMERASE I"/>
    <property type="match status" value="1"/>
</dbReference>
<evidence type="ECO:0000259" key="12">
    <source>
        <dbReference type="SMART" id="SM00482"/>
    </source>
</evidence>
<dbReference type="RefSeq" id="XP_042583283.1">
    <property type="nucleotide sequence ID" value="XM_042727349.1"/>
</dbReference>
<comment type="catalytic activity">
    <reaction evidence="10">
        <text>DNA(n) + a 2'-deoxyribonucleoside 5'-triphosphate = DNA(n+1) + diphosphate</text>
        <dbReference type="Rhea" id="RHEA:22508"/>
        <dbReference type="Rhea" id="RHEA-COMP:17339"/>
        <dbReference type="Rhea" id="RHEA-COMP:17340"/>
        <dbReference type="ChEBI" id="CHEBI:33019"/>
        <dbReference type="ChEBI" id="CHEBI:61560"/>
        <dbReference type="ChEBI" id="CHEBI:173112"/>
        <dbReference type="EC" id="2.7.7.7"/>
    </reaction>
</comment>
<evidence type="ECO:0000256" key="11">
    <source>
        <dbReference type="SAM" id="MobiDB-lite"/>
    </source>
</evidence>